<gene>
    <name evidence="2" type="ORF">K460DRAFT_29049</name>
</gene>
<reference evidence="2" key="1">
    <citation type="submission" date="2020-01" db="EMBL/GenBank/DDBJ databases">
        <authorList>
            <consortium name="DOE Joint Genome Institute"/>
            <person name="Haridas S."/>
            <person name="Albert R."/>
            <person name="Binder M."/>
            <person name="Bloem J."/>
            <person name="Labutti K."/>
            <person name="Salamov A."/>
            <person name="Andreopoulos B."/>
            <person name="Baker S.E."/>
            <person name="Barry K."/>
            <person name="Bills G."/>
            <person name="Bluhm B.H."/>
            <person name="Cannon C."/>
            <person name="Castanera R."/>
            <person name="Culley D.E."/>
            <person name="Daum C."/>
            <person name="Ezra D."/>
            <person name="Gonzalez J.B."/>
            <person name="Henrissat B."/>
            <person name="Kuo A."/>
            <person name="Liang C."/>
            <person name="Lipzen A."/>
            <person name="Lutzoni F."/>
            <person name="Magnuson J."/>
            <person name="Mondo S."/>
            <person name="Nolan M."/>
            <person name="Ohm R."/>
            <person name="Pangilinan J."/>
            <person name="Park H.-J."/>
            <person name="Ramirez L."/>
            <person name="Alfaro M."/>
            <person name="Sun H."/>
            <person name="Tritt A."/>
            <person name="Yoshinaga Y."/>
            <person name="Zwiers L.-H."/>
            <person name="Turgeon B.G."/>
            <person name="Goodwin S.B."/>
            <person name="Spatafora J.W."/>
            <person name="Crous P.W."/>
            <person name="Grigoriev I.V."/>
        </authorList>
    </citation>
    <scope>NUCLEOTIDE SEQUENCE</scope>
    <source>
        <strain evidence="2">CBS 394.84</strain>
    </source>
</reference>
<comment type="caution">
    <text evidence="2">The sequence shown here is derived from an EMBL/GenBank/DDBJ whole genome shotgun (WGS) entry which is preliminary data.</text>
</comment>
<sequence>MRRRPVSTVLFRSFWAWTSDESVYWDALCPLLTTTASLDSKDSKDQAPISLRDALGTSAVSLLGSARQMALSQSPTKSSVCNPRRTLTHGLQRAADGPIFFSTSSRRQKTPHKRK</sequence>
<proteinExistence type="predicted"/>
<name>A0A9P4GR30_9PLEO</name>
<evidence type="ECO:0000313" key="2">
    <source>
        <dbReference type="EMBL" id="KAF1851163.1"/>
    </source>
</evidence>
<dbReference type="Proteomes" id="UP000800039">
    <property type="component" value="Unassembled WGS sequence"/>
</dbReference>
<evidence type="ECO:0000313" key="3">
    <source>
        <dbReference type="Proteomes" id="UP000800039"/>
    </source>
</evidence>
<feature type="region of interest" description="Disordered" evidence="1">
    <location>
        <begin position="96"/>
        <end position="115"/>
    </location>
</feature>
<dbReference type="GeneID" id="63846455"/>
<dbReference type="EMBL" id="ML976614">
    <property type="protein sequence ID" value="KAF1851163.1"/>
    <property type="molecule type" value="Genomic_DNA"/>
</dbReference>
<accession>A0A9P4GR30</accession>
<evidence type="ECO:0000256" key="1">
    <source>
        <dbReference type="SAM" id="MobiDB-lite"/>
    </source>
</evidence>
<dbReference type="AlphaFoldDB" id="A0A9P4GR30"/>
<organism evidence="2 3">
    <name type="scientific">Cucurbitaria berberidis CBS 394.84</name>
    <dbReference type="NCBI Taxonomy" id="1168544"/>
    <lineage>
        <taxon>Eukaryota</taxon>
        <taxon>Fungi</taxon>
        <taxon>Dikarya</taxon>
        <taxon>Ascomycota</taxon>
        <taxon>Pezizomycotina</taxon>
        <taxon>Dothideomycetes</taxon>
        <taxon>Pleosporomycetidae</taxon>
        <taxon>Pleosporales</taxon>
        <taxon>Pleosporineae</taxon>
        <taxon>Cucurbitariaceae</taxon>
        <taxon>Cucurbitaria</taxon>
    </lineage>
</organism>
<keyword evidence="3" id="KW-1185">Reference proteome</keyword>
<feature type="compositionally biased region" description="Basic residues" evidence="1">
    <location>
        <begin position="106"/>
        <end position="115"/>
    </location>
</feature>
<protein>
    <submittedName>
        <fullName evidence="2">Uncharacterized protein</fullName>
    </submittedName>
</protein>
<dbReference type="RefSeq" id="XP_040793726.1">
    <property type="nucleotide sequence ID" value="XM_040929203.1"/>
</dbReference>